<gene>
    <name evidence="1" type="ORF">CEXT_433881</name>
</gene>
<name>A0AAV4WAM1_CAEEX</name>
<evidence type="ECO:0000313" key="1">
    <source>
        <dbReference type="EMBL" id="GIY79388.1"/>
    </source>
</evidence>
<dbReference type="Proteomes" id="UP001054945">
    <property type="component" value="Unassembled WGS sequence"/>
</dbReference>
<sequence length="80" mass="9085">MTFIAKTCVENGKWTTFLPVKGQDLVSNCQSWPHLHGVDHTLSLGVYPEIFFPFREPLPKVTGEASYRVVQEGENYWASV</sequence>
<proteinExistence type="predicted"/>
<organism evidence="1 2">
    <name type="scientific">Caerostris extrusa</name>
    <name type="common">Bark spider</name>
    <name type="synonym">Caerostris bankana</name>
    <dbReference type="NCBI Taxonomy" id="172846"/>
    <lineage>
        <taxon>Eukaryota</taxon>
        <taxon>Metazoa</taxon>
        <taxon>Ecdysozoa</taxon>
        <taxon>Arthropoda</taxon>
        <taxon>Chelicerata</taxon>
        <taxon>Arachnida</taxon>
        <taxon>Araneae</taxon>
        <taxon>Araneomorphae</taxon>
        <taxon>Entelegynae</taxon>
        <taxon>Araneoidea</taxon>
        <taxon>Araneidae</taxon>
        <taxon>Caerostris</taxon>
    </lineage>
</organism>
<evidence type="ECO:0000313" key="2">
    <source>
        <dbReference type="Proteomes" id="UP001054945"/>
    </source>
</evidence>
<accession>A0AAV4WAM1</accession>
<protein>
    <submittedName>
        <fullName evidence="1">Uncharacterized protein</fullName>
    </submittedName>
</protein>
<dbReference type="AlphaFoldDB" id="A0AAV4WAM1"/>
<comment type="caution">
    <text evidence="1">The sequence shown here is derived from an EMBL/GenBank/DDBJ whole genome shotgun (WGS) entry which is preliminary data.</text>
</comment>
<dbReference type="EMBL" id="BPLR01015881">
    <property type="protein sequence ID" value="GIY79388.1"/>
    <property type="molecule type" value="Genomic_DNA"/>
</dbReference>
<keyword evidence="2" id="KW-1185">Reference proteome</keyword>
<reference evidence="1 2" key="1">
    <citation type="submission" date="2021-06" db="EMBL/GenBank/DDBJ databases">
        <title>Caerostris extrusa draft genome.</title>
        <authorList>
            <person name="Kono N."/>
            <person name="Arakawa K."/>
        </authorList>
    </citation>
    <scope>NUCLEOTIDE SEQUENCE [LARGE SCALE GENOMIC DNA]</scope>
</reference>